<dbReference type="Gene3D" id="3.90.1750.20">
    <property type="entry name" value="Putative Large Serine Recombinase, Chain B, Domain 2"/>
    <property type="match status" value="1"/>
</dbReference>
<dbReference type="InterPro" id="IPR006119">
    <property type="entry name" value="Resolv_N"/>
</dbReference>
<comment type="caution">
    <text evidence="3">The sequence shown here is derived from an EMBL/GenBank/DDBJ whole genome shotgun (WGS) entry which is preliminary data.</text>
</comment>
<dbReference type="Gene3D" id="3.40.50.1390">
    <property type="entry name" value="Resolvase, N-terminal catalytic domain"/>
    <property type="match status" value="1"/>
</dbReference>
<dbReference type="InterPro" id="IPR036162">
    <property type="entry name" value="Resolvase-like_N_sf"/>
</dbReference>
<organism evidence="3 4">
    <name type="scientific">Roseburia intestinalis</name>
    <dbReference type="NCBI Taxonomy" id="166486"/>
    <lineage>
        <taxon>Bacteria</taxon>
        <taxon>Bacillati</taxon>
        <taxon>Bacillota</taxon>
        <taxon>Clostridia</taxon>
        <taxon>Lachnospirales</taxon>
        <taxon>Lachnospiraceae</taxon>
        <taxon>Roseburia</taxon>
    </lineage>
</organism>
<dbReference type="InterPro" id="IPR050639">
    <property type="entry name" value="SSR_resolvase"/>
</dbReference>
<accession>A0A3R6A705</accession>
<proteinExistence type="predicted"/>
<name>A0A3R6A705_9FIRM</name>
<dbReference type="CDD" id="cd00338">
    <property type="entry name" value="Ser_Recombinase"/>
    <property type="match status" value="1"/>
</dbReference>
<protein>
    <submittedName>
        <fullName evidence="3">Recombinase family protein</fullName>
    </submittedName>
</protein>
<evidence type="ECO:0000313" key="3">
    <source>
        <dbReference type="EMBL" id="RHA69821.1"/>
    </source>
</evidence>
<dbReference type="RefSeq" id="WP_118590335.1">
    <property type="nucleotide sequence ID" value="NZ_QSFP01000002.1"/>
</dbReference>
<dbReference type="GO" id="GO:0003677">
    <property type="term" value="F:DNA binding"/>
    <property type="evidence" value="ECO:0007669"/>
    <property type="project" value="InterPro"/>
</dbReference>
<dbReference type="PANTHER" id="PTHR30461:SF23">
    <property type="entry name" value="DNA RECOMBINASE-RELATED"/>
    <property type="match status" value="1"/>
</dbReference>
<dbReference type="PROSITE" id="PS51736">
    <property type="entry name" value="RECOMBINASES_3"/>
    <property type="match status" value="1"/>
</dbReference>
<dbReference type="Pfam" id="PF07508">
    <property type="entry name" value="Recombinase"/>
    <property type="match status" value="1"/>
</dbReference>
<gene>
    <name evidence="3" type="ORF">DW927_03150</name>
</gene>
<evidence type="ECO:0000313" key="4">
    <source>
        <dbReference type="Proteomes" id="UP000284465"/>
    </source>
</evidence>
<reference evidence="3 4" key="1">
    <citation type="submission" date="2018-08" db="EMBL/GenBank/DDBJ databases">
        <title>A genome reference for cultivated species of the human gut microbiota.</title>
        <authorList>
            <person name="Zou Y."/>
            <person name="Xue W."/>
            <person name="Luo G."/>
        </authorList>
    </citation>
    <scope>NUCLEOTIDE SEQUENCE [LARGE SCALE GENOMIC DNA]</scope>
    <source>
        <strain evidence="3 4">AM43-11</strain>
    </source>
</reference>
<dbReference type="Pfam" id="PF00239">
    <property type="entry name" value="Resolvase"/>
    <property type="match status" value="1"/>
</dbReference>
<dbReference type="AlphaFoldDB" id="A0A3R6A705"/>
<dbReference type="SMART" id="SM00857">
    <property type="entry name" value="Resolvase"/>
    <property type="match status" value="1"/>
</dbReference>
<evidence type="ECO:0000259" key="2">
    <source>
        <dbReference type="PROSITE" id="PS51737"/>
    </source>
</evidence>
<sequence length="523" mass="60359">MPNTKSFTVNEVLVYLRKSRSDSPDMSVEEVLRKHEEMIQQYASTHFHSPIPEKNIFREVVSGETIDSRPQMKNLLKMIESEQFKAVLVVEPQRLSRGDLEDCGRLINILRYTNTTVLTLTHSFNLQEEYERKFFEMEITRGNDYLEYTKRILKRGREASVAKGNYIGSVDPYGYKKTVIKKDGVTCHTLEIIPEEADTVKLIHELYAYTPGGIGFTNIAHKLDAMHIKPKKAAHWTPAIISSILCNPLYLGMVRWNNRKVVKYINEGQLAKARPQNSEAKYYKGLHKPIITQELYDACMARRGTNPSLRRNKELCNPFTGLLYCGTCGHAMSLKIYKNHNSVSQMMLCNHQAYCHTKSVLYSAFLRRFMSSMEDTLNDFELAQKSDDGRAQAISKTIVVNLENKLKKLNEKDARQKDAYEDGIYSKEEFLERNVRTQQDIASTIIALEDARAKKADIIDYEEKIRRFKDCLHALNDPELSAAEKNRFLKSCVDKILYYNNMESKAGIGRYIENVFSLEIQYK</sequence>
<evidence type="ECO:0000259" key="1">
    <source>
        <dbReference type="PROSITE" id="PS51736"/>
    </source>
</evidence>
<dbReference type="InterPro" id="IPR038109">
    <property type="entry name" value="DNA_bind_recomb_sf"/>
</dbReference>
<dbReference type="InterPro" id="IPR011109">
    <property type="entry name" value="DNA_bind_recombinase_dom"/>
</dbReference>
<dbReference type="SUPFAM" id="SSF53041">
    <property type="entry name" value="Resolvase-like"/>
    <property type="match status" value="1"/>
</dbReference>
<dbReference type="PANTHER" id="PTHR30461">
    <property type="entry name" value="DNA-INVERTASE FROM LAMBDOID PROPHAGE"/>
    <property type="match status" value="1"/>
</dbReference>
<dbReference type="PROSITE" id="PS51737">
    <property type="entry name" value="RECOMBINASE_DNA_BIND"/>
    <property type="match status" value="1"/>
</dbReference>
<dbReference type="Proteomes" id="UP000284465">
    <property type="component" value="Unassembled WGS sequence"/>
</dbReference>
<dbReference type="GO" id="GO:0000150">
    <property type="term" value="F:DNA strand exchange activity"/>
    <property type="evidence" value="ECO:0007669"/>
    <property type="project" value="InterPro"/>
</dbReference>
<dbReference type="EMBL" id="QSFP01000002">
    <property type="protein sequence ID" value="RHA69821.1"/>
    <property type="molecule type" value="Genomic_DNA"/>
</dbReference>
<feature type="domain" description="Recombinase" evidence="2">
    <location>
        <begin position="172"/>
        <end position="309"/>
    </location>
</feature>
<feature type="domain" description="Resolvase/invertase-type recombinase catalytic" evidence="1">
    <location>
        <begin position="11"/>
        <end position="164"/>
    </location>
</feature>